<evidence type="ECO:0000256" key="3">
    <source>
        <dbReference type="ARBA" id="ARBA00022434"/>
    </source>
</evidence>
<sequence length="158" mass="17659">MSNSDTRVPGFLGRALSFELSAVQQYLTHARLAEGWGLTGAASRLRQEAQQETGHADRIVARMLALGMAPNASFLRPVVTGQDLMALLRANWRLEAEIVRLYEQAYNHCARSRDPDGLAFFGELLREEQEHARELEGWLNDLSEPNEARRPGSVVTGR</sequence>
<comment type="caution">
    <text evidence="11">The sequence shown here is derived from an EMBL/GenBank/DDBJ whole genome shotgun (WGS) entry which is preliminary data.</text>
</comment>
<evidence type="ECO:0000256" key="2">
    <source>
        <dbReference type="ARBA" id="ARBA00008093"/>
    </source>
</evidence>
<evidence type="ECO:0000259" key="10">
    <source>
        <dbReference type="PROSITE" id="PS50905"/>
    </source>
</evidence>
<dbReference type="EC" id="1.16.3.1" evidence="8"/>
<keyword evidence="4" id="KW-0349">Heme</keyword>
<keyword evidence="3 8" id="KW-0409">Iron storage</keyword>
<comment type="catalytic activity">
    <reaction evidence="8">
        <text>4 Fe(2+) + O2 + 4 H(+) = 4 Fe(3+) + 2 H2O</text>
        <dbReference type="Rhea" id="RHEA:11148"/>
        <dbReference type="ChEBI" id="CHEBI:15377"/>
        <dbReference type="ChEBI" id="CHEBI:15378"/>
        <dbReference type="ChEBI" id="CHEBI:15379"/>
        <dbReference type="ChEBI" id="CHEBI:29033"/>
        <dbReference type="ChEBI" id="CHEBI:29034"/>
        <dbReference type="EC" id="1.16.3.1"/>
    </reaction>
</comment>
<dbReference type="RefSeq" id="WP_373655496.1">
    <property type="nucleotide sequence ID" value="NZ_JBGUAW010000004.1"/>
</dbReference>
<evidence type="ECO:0000256" key="7">
    <source>
        <dbReference type="ARBA" id="ARBA00036243"/>
    </source>
</evidence>
<feature type="region of interest" description="Disordered" evidence="9">
    <location>
        <begin position="137"/>
        <end position="158"/>
    </location>
</feature>
<name>A0ABV4TX65_9GAMM</name>
<dbReference type="Proteomes" id="UP001575181">
    <property type="component" value="Unassembled WGS sequence"/>
</dbReference>
<dbReference type="PIRSF" id="PIRSF002560">
    <property type="entry name" value="Bacterioferritin"/>
    <property type="match status" value="1"/>
</dbReference>
<dbReference type="PANTHER" id="PTHR30295">
    <property type="entry name" value="BACTERIOFERRITIN"/>
    <property type="match status" value="1"/>
</dbReference>
<protein>
    <recommendedName>
        <fullName evidence="8">Bacterioferritin</fullName>
        <ecNumber evidence="8">1.16.3.1</ecNumber>
    </recommendedName>
</protein>
<comment type="catalytic activity">
    <reaction evidence="7">
        <text>Fe(2+)(in) = Fe(2+)(out)</text>
        <dbReference type="Rhea" id="RHEA:28486"/>
        <dbReference type="ChEBI" id="CHEBI:29033"/>
    </reaction>
</comment>
<evidence type="ECO:0000313" key="11">
    <source>
        <dbReference type="EMBL" id="MFA9460716.1"/>
    </source>
</evidence>
<feature type="domain" description="Ferritin-like diiron" evidence="10">
    <location>
        <begin position="2"/>
        <end position="146"/>
    </location>
</feature>
<evidence type="ECO:0000256" key="8">
    <source>
        <dbReference type="PIRNR" id="PIRNR002560"/>
    </source>
</evidence>
<evidence type="ECO:0000256" key="5">
    <source>
        <dbReference type="ARBA" id="ARBA00022723"/>
    </source>
</evidence>
<dbReference type="Pfam" id="PF00210">
    <property type="entry name" value="Ferritin"/>
    <property type="match status" value="1"/>
</dbReference>
<gene>
    <name evidence="11" type="ORF">ACERLL_07755</name>
</gene>
<proteinExistence type="inferred from homology"/>
<dbReference type="InterPro" id="IPR009040">
    <property type="entry name" value="Ferritin-like_diiron"/>
</dbReference>
<dbReference type="InterPro" id="IPR009078">
    <property type="entry name" value="Ferritin-like_SF"/>
</dbReference>
<keyword evidence="6 8" id="KW-0408">Iron</keyword>
<reference evidence="11 12" key="1">
    <citation type="submission" date="2024-08" db="EMBL/GenBank/DDBJ databases">
        <title>Whole-genome sequencing of halo(alkali)philic microorganisms from hypersaline lakes.</title>
        <authorList>
            <person name="Sorokin D.Y."/>
            <person name="Merkel A.Y."/>
            <person name="Messina E."/>
            <person name="Yakimov M."/>
        </authorList>
    </citation>
    <scope>NUCLEOTIDE SEQUENCE [LARGE SCALE GENOMIC DNA]</scope>
    <source>
        <strain evidence="11 12">Cl-TMA</strain>
    </source>
</reference>
<dbReference type="SUPFAM" id="SSF47240">
    <property type="entry name" value="Ferritin-like"/>
    <property type="match status" value="1"/>
</dbReference>
<dbReference type="PROSITE" id="PS50905">
    <property type="entry name" value="FERRITIN_LIKE"/>
    <property type="match status" value="1"/>
</dbReference>
<dbReference type="InterPro" id="IPR002024">
    <property type="entry name" value="Bacterioferritin"/>
</dbReference>
<dbReference type="Gene3D" id="1.20.1260.10">
    <property type="match status" value="1"/>
</dbReference>
<dbReference type="PANTHER" id="PTHR30295:SF0">
    <property type="entry name" value="BACTERIOFERRITIN"/>
    <property type="match status" value="1"/>
</dbReference>
<evidence type="ECO:0000256" key="9">
    <source>
        <dbReference type="SAM" id="MobiDB-lite"/>
    </source>
</evidence>
<dbReference type="InterPro" id="IPR008331">
    <property type="entry name" value="Ferritin_DPS_dom"/>
</dbReference>
<evidence type="ECO:0000256" key="1">
    <source>
        <dbReference type="ARBA" id="ARBA00001970"/>
    </source>
</evidence>
<evidence type="ECO:0000256" key="4">
    <source>
        <dbReference type="ARBA" id="ARBA00022617"/>
    </source>
</evidence>
<keyword evidence="5 8" id="KW-0479">Metal-binding</keyword>
<evidence type="ECO:0000313" key="12">
    <source>
        <dbReference type="Proteomes" id="UP001575181"/>
    </source>
</evidence>
<comment type="similarity">
    <text evidence="2 8">Belongs to the bacterioferritin family.</text>
</comment>
<organism evidence="11 12">
    <name type="scientific">Thiohalorhabdus methylotrophus</name>
    <dbReference type="NCBI Taxonomy" id="3242694"/>
    <lineage>
        <taxon>Bacteria</taxon>
        <taxon>Pseudomonadati</taxon>
        <taxon>Pseudomonadota</taxon>
        <taxon>Gammaproteobacteria</taxon>
        <taxon>Thiohalorhabdales</taxon>
        <taxon>Thiohalorhabdaceae</taxon>
        <taxon>Thiohalorhabdus</taxon>
    </lineage>
</organism>
<dbReference type="InterPro" id="IPR012347">
    <property type="entry name" value="Ferritin-like"/>
</dbReference>
<evidence type="ECO:0000256" key="6">
    <source>
        <dbReference type="ARBA" id="ARBA00023004"/>
    </source>
</evidence>
<dbReference type="PRINTS" id="PR00601">
    <property type="entry name" value="BACFERRITIN"/>
</dbReference>
<dbReference type="EMBL" id="JBGUAW010000004">
    <property type="protein sequence ID" value="MFA9460716.1"/>
    <property type="molecule type" value="Genomic_DNA"/>
</dbReference>
<keyword evidence="12" id="KW-1185">Reference proteome</keyword>
<accession>A0ABV4TX65</accession>
<comment type="function">
    <text evidence="8">Iron-storage protein, whose ferroxidase center binds Fe(2+), oxidizes it using dioxygen to Fe(3+), and participates in the subsequent Fe(3+) oxide mineral core formation within the central cavity of the BFR protein shell.</text>
</comment>
<comment type="cofactor">
    <cofactor evidence="1">
        <name>heme b</name>
        <dbReference type="ChEBI" id="CHEBI:60344"/>
    </cofactor>
</comment>